<feature type="transmembrane region" description="Helical" evidence="7">
    <location>
        <begin position="20"/>
        <end position="37"/>
    </location>
</feature>
<evidence type="ECO:0000259" key="8">
    <source>
        <dbReference type="Pfam" id="PF06738"/>
    </source>
</evidence>
<dbReference type="EMBL" id="ARZA01000130">
    <property type="protein sequence ID" value="EOD00646.1"/>
    <property type="molecule type" value="Genomic_DNA"/>
</dbReference>
<organism evidence="9 10">
    <name type="scientific">Caldisalinibacter kiritimatiensis</name>
    <dbReference type="NCBI Taxonomy" id="1304284"/>
    <lineage>
        <taxon>Bacteria</taxon>
        <taxon>Bacillati</taxon>
        <taxon>Bacillota</taxon>
        <taxon>Tissierellia</taxon>
        <taxon>Tissierellales</taxon>
        <taxon>Thermohalobacteraceae</taxon>
        <taxon>Caldisalinibacter</taxon>
    </lineage>
</organism>
<keyword evidence="2" id="KW-1003">Cell membrane</keyword>
<feature type="transmembrane region" description="Helical" evidence="7">
    <location>
        <begin position="128"/>
        <end position="149"/>
    </location>
</feature>
<dbReference type="Pfam" id="PF06738">
    <property type="entry name" value="ThrE"/>
    <property type="match status" value="1"/>
</dbReference>
<dbReference type="AlphaFoldDB" id="R1CPP7"/>
<comment type="similarity">
    <text evidence="6">Belongs to the ThrE exporter (TC 2.A.79) family.</text>
</comment>
<keyword evidence="4 7" id="KW-1133">Transmembrane helix</keyword>
<accession>R1CPP7</accession>
<evidence type="ECO:0000313" key="9">
    <source>
        <dbReference type="EMBL" id="EOD00646.1"/>
    </source>
</evidence>
<proteinExistence type="inferred from homology"/>
<evidence type="ECO:0000256" key="7">
    <source>
        <dbReference type="SAM" id="Phobius"/>
    </source>
</evidence>
<dbReference type="PANTHER" id="PTHR34390">
    <property type="entry name" value="UPF0442 PROTEIN YJJB-RELATED"/>
    <property type="match status" value="1"/>
</dbReference>
<dbReference type="eggNOG" id="COG2966">
    <property type="taxonomic scope" value="Bacteria"/>
</dbReference>
<comment type="subcellular location">
    <subcellularLocation>
        <location evidence="1">Cell membrane</location>
        <topology evidence="1">Multi-pass membrane protein</topology>
    </subcellularLocation>
</comment>
<sequence length="155" mass="16480">MNEALNLLEEIDNAGDYKSILKLFFGGIAGAFFCLMFGGSMLDFIATFFISSIVVLISAHLGKRNVTFFLSNVIGSIAATILAIIFSMTSLSFSIDKIIIGSIMPLVPGVAITNAIRDSISGDFLSGLSRSLEAIIIALAIAFGVGVTLKFQLIF</sequence>
<name>R1CPP7_9FIRM</name>
<evidence type="ECO:0000256" key="1">
    <source>
        <dbReference type="ARBA" id="ARBA00004651"/>
    </source>
</evidence>
<dbReference type="GO" id="GO:0005886">
    <property type="term" value="C:plasma membrane"/>
    <property type="evidence" value="ECO:0007669"/>
    <property type="project" value="UniProtKB-SubCell"/>
</dbReference>
<protein>
    <recommendedName>
        <fullName evidence="8">Threonine/serine exporter-like N-terminal domain-containing protein</fullName>
    </recommendedName>
</protein>
<evidence type="ECO:0000256" key="5">
    <source>
        <dbReference type="ARBA" id="ARBA00023136"/>
    </source>
</evidence>
<keyword evidence="10" id="KW-1185">Reference proteome</keyword>
<comment type="caution">
    <text evidence="9">The sequence shown here is derived from an EMBL/GenBank/DDBJ whole genome shotgun (WGS) entry which is preliminary data.</text>
</comment>
<dbReference type="PATRIC" id="fig|1304284.3.peg.1217"/>
<dbReference type="PANTHER" id="PTHR34390:SF2">
    <property type="entry name" value="SUCCINATE TRANSPORTER SUBUNIT YJJP-RELATED"/>
    <property type="match status" value="1"/>
</dbReference>
<evidence type="ECO:0000256" key="2">
    <source>
        <dbReference type="ARBA" id="ARBA00022475"/>
    </source>
</evidence>
<feature type="transmembrane region" description="Helical" evidence="7">
    <location>
        <begin position="44"/>
        <end position="62"/>
    </location>
</feature>
<dbReference type="GO" id="GO:0022857">
    <property type="term" value="F:transmembrane transporter activity"/>
    <property type="evidence" value="ECO:0007669"/>
    <property type="project" value="InterPro"/>
</dbReference>
<dbReference type="InterPro" id="IPR010619">
    <property type="entry name" value="ThrE-like_N"/>
</dbReference>
<gene>
    <name evidence="9" type="ORF">L21TH_1247</name>
</gene>
<evidence type="ECO:0000256" key="6">
    <source>
        <dbReference type="ARBA" id="ARBA00034125"/>
    </source>
</evidence>
<evidence type="ECO:0000256" key="4">
    <source>
        <dbReference type="ARBA" id="ARBA00022989"/>
    </source>
</evidence>
<keyword evidence="3 7" id="KW-0812">Transmembrane</keyword>
<evidence type="ECO:0000313" key="10">
    <source>
        <dbReference type="Proteomes" id="UP000013378"/>
    </source>
</evidence>
<feature type="transmembrane region" description="Helical" evidence="7">
    <location>
        <begin position="68"/>
        <end position="86"/>
    </location>
</feature>
<dbReference type="GO" id="GO:0015744">
    <property type="term" value="P:succinate transport"/>
    <property type="evidence" value="ECO:0007669"/>
    <property type="project" value="TreeGrafter"/>
</dbReference>
<feature type="domain" description="Threonine/serine exporter-like N-terminal" evidence="8">
    <location>
        <begin position="2"/>
        <end position="151"/>
    </location>
</feature>
<keyword evidence="5 7" id="KW-0472">Membrane</keyword>
<dbReference type="Proteomes" id="UP000013378">
    <property type="component" value="Unassembled WGS sequence"/>
</dbReference>
<dbReference type="InterPro" id="IPR050539">
    <property type="entry name" value="ThrE_Dicarb/AminoAcid_Exp"/>
</dbReference>
<reference evidence="9 10" key="1">
    <citation type="journal article" date="2015" name="Geomicrobiol. J.">
        <title>Caldisalinibacter kiritimatiensis gen. nov., sp. nov., a moderately thermohalophilic thiosulfate-reducing bacterium from a hypersaline microbial mat.</title>
        <authorList>
            <person name="Ben Hania W."/>
            <person name="Joseph M."/>
            <person name="Fiebig A."/>
            <person name="Bunk B."/>
            <person name="Klenk H.-P."/>
            <person name="Fardeau M.-L."/>
            <person name="Spring S."/>
        </authorList>
    </citation>
    <scope>NUCLEOTIDE SEQUENCE [LARGE SCALE GENOMIC DNA]</scope>
    <source>
        <strain evidence="9 10">L21-TH-D2</strain>
    </source>
</reference>
<evidence type="ECO:0000256" key="3">
    <source>
        <dbReference type="ARBA" id="ARBA00022692"/>
    </source>
</evidence>